<feature type="non-terminal residue" evidence="1">
    <location>
        <position position="39"/>
    </location>
</feature>
<dbReference type="EMBL" id="NCKV01002054">
    <property type="protein sequence ID" value="RWS27387.1"/>
    <property type="molecule type" value="Genomic_DNA"/>
</dbReference>
<sequence>MQGKAITGSLIHSWKLFAKRGEKIIYTDSLFNGEPSVMS</sequence>
<reference evidence="1 2" key="1">
    <citation type="journal article" date="2018" name="Gigascience">
        <title>Genomes of trombidid mites reveal novel predicted allergens and laterally-transferred genes associated with secondary metabolism.</title>
        <authorList>
            <person name="Dong X."/>
            <person name="Chaisiri K."/>
            <person name="Xia D."/>
            <person name="Armstrong S.D."/>
            <person name="Fang Y."/>
            <person name="Donnelly M.J."/>
            <person name="Kadowaki T."/>
            <person name="McGarry J.W."/>
            <person name="Darby A.C."/>
            <person name="Makepeace B.L."/>
        </authorList>
    </citation>
    <scope>NUCLEOTIDE SEQUENCE [LARGE SCALE GENOMIC DNA]</scope>
    <source>
        <strain evidence="1">UoL-UT</strain>
    </source>
</reference>
<accession>A0A443SIP1</accession>
<proteinExistence type="predicted"/>
<evidence type="ECO:0000313" key="2">
    <source>
        <dbReference type="Proteomes" id="UP000288716"/>
    </source>
</evidence>
<name>A0A443SIP1_9ACAR</name>
<dbReference type="Proteomes" id="UP000288716">
    <property type="component" value="Unassembled WGS sequence"/>
</dbReference>
<keyword evidence="2" id="KW-1185">Reference proteome</keyword>
<organism evidence="1 2">
    <name type="scientific">Leptotrombidium deliense</name>
    <dbReference type="NCBI Taxonomy" id="299467"/>
    <lineage>
        <taxon>Eukaryota</taxon>
        <taxon>Metazoa</taxon>
        <taxon>Ecdysozoa</taxon>
        <taxon>Arthropoda</taxon>
        <taxon>Chelicerata</taxon>
        <taxon>Arachnida</taxon>
        <taxon>Acari</taxon>
        <taxon>Acariformes</taxon>
        <taxon>Trombidiformes</taxon>
        <taxon>Prostigmata</taxon>
        <taxon>Anystina</taxon>
        <taxon>Parasitengona</taxon>
        <taxon>Trombiculoidea</taxon>
        <taxon>Trombiculidae</taxon>
        <taxon>Leptotrombidium</taxon>
    </lineage>
</organism>
<dbReference type="VEuPathDB" id="VectorBase:LDEU004653"/>
<comment type="caution">
    <text evidence="1">The sequence shown here is derived from an EMBL/GenBank/DDBJ whole genome shotgun (WGS) entry which is preliminary data.</text>
</comment>
<dbReference type="AlphaFoldDB" id="A0A443SIP1"/>
<protein>
    <submittedName>
        <fullName evidence="1">Uncharacterized protein</fullName>
    </submittedName>
</protein>
<gene>
    <name evidence="1" type="ORF">B4U80_03793</name>
</gene>
<evidence type="ECO:0000313" key="1">
    <source>
        <dbReference type="EMBL" id="RWS27387.1"/>
    </source>
</evidence>